<evidence type="ECO:0000259" key="5">
    <source>
        <dbReference type="PROSITE" id="PS50045"/>
    </source>
</evidence>
<dbReference type="Gene3D" id="3.40.50.300">
    <property type="entry name" value="P-loop containing nucleotide triphosphate hydrolases"/>
    <property type="match status" value="1"/>
</dbReference>
<dbReference type="SUPFAM" id="SSF46689">
    <property type="entry name" value="Homeodomain-like"/>
    <property type="match status" value="1"/>
</dbReference>
<sequence length="539" mass="61234">MLSSEINPREFLDFLPDEGLIKFKDQRMVLLDAVALGLLRKELIDQFGTFVARCILTRFGYAHGWRTGQILSSEFPEVYLDPQSGSHLHMLFGITKTFAFKPRRGDDNTLLEVHWHNSYEAEQHQLSIGESDDPVCWTLTGFASGFESWKHNREVYFIEDMCTGKGDPYCRVTGKFKEDWGEELEPHKPFFSMASSDSLLKELTKRLELTQRALKASQQGKEPQQQTVEGFITQNREMTRLIQLAARVAKVDSSVVVSGESGVGKERLSRFIHERSNRSAQPFVAINCGALTETLLESELFGHKRGAFTGADRDRAGLFEEADKGTLFLDEIGEISAAMQLKLLRTLQEQEVRRVGENHCRKVNVRIICATNRNLEQEVAQGHFRADLYYRLCVVELKIPSLRQRHEDILPLARSILESKNRQMGRNIRGFSNKVARILEGHSWPGNIREMQNVVEYCTALCHGREITTEDLPASLNAPANLPQRIAAHALSLEEMEREYILSVVRACKGNKAQAMKILSIGKATLYRKLKEYGWDAAT</sequence>
<dbReference type="InterPro" id="IPR025662">
    <property type="entry name" value="Sigma_54_int_dom_ATP-bd_1"/>
</dbReference>
<keyword evidence="2" id="KW-0067">ATP-binding</keyword>
<protein>
    <submittedName>
        <fullName evidence="6">DNA-binding transcriptional response regulator, NtrC family, contains REC, AAA-type ATPase, and a Fis-type DNA-binding domains</fullName>
    </submittedName>
</protein>
<organism evidence="6 7">
    <name type="scientific">Ferrimonas sediminum</name>
    <dbReference type="NCBI Taxonomy" id="718193"/>
    <lineage>
        <taxon>Bacteria</taxon>
        <taxon>Pseudomonadati</taxon>
        <taxon>Pseudomonadota</taxon>
        <taxon>Gammaproteobacteria</taxon>
        <taxon>Alteromonadales</taxon>
        <taxon>Ferrimonadaceae</taxon>
        <taxon>Ferrimonas</taxon>
    </lineage>
</organism>
<dbReference type="InterPro" id="IPR002197">
    <property type="entry name" value="HTH_Fis"/>
</dbReference>
<dbReference type="Pfam" id="PF06505">
    <property type="entry name" value="XylR_N"/>
    <property type="match status" value="1"/>
</dbReference>
<dbReference type="Proteomes" id="UP000199527">
    <property type="component" value="Unassembled WGS sequence"/>
</dbReference>
<dbReference type="InterPro" id="IPR003593">
    <property type="entry name" value="AAA+_ATPase"/>
</dbReference>
<evidence type="ECO:0000256" key="3">
    <source>
        <dbReference type="ARBA" id="ARBA00023015"/>
    </source>
</evidence>
<feature type="domain" description="Sigma-54 factor interaction" evidence="5">
    <location>
        <begin position="231"/>
        <end position="460"/>
    </location>
</feature>
<dbReference type="InterPro" id="IPR002078">
    <property type="entry name" value="Sigma_54_int"/>
</dbReference>
<reference evidence="7" key="1">
    <citation type="submission" date="2016-10" db="EMBL/GenBank/DDBJ databases">
        <authorList>
            <person name="Varghese N."/>
            <person name="Submissions S."/>
        </authorList>
    </citation>
    <scope>NUCLEOTIDE SEQUENCE [LARGE SCALE GENOMIC DNA]</scope>
    <source>
        <strain evidence="7">DSM 23317</strain>
    </source>
</reference>
<dbReference type="InterPro" id="IPR025943">
    <property type="entry name" value="Sigma_54_int_dom_ATP-bd_2"/>
</dbReference>
<evidence type="ECO:0000256" key="4">
    <source>
        <dbReference type="ARBA" id="ARBA00023163"/>
    </source>
</evidence>
<keyword evidence="3" id="KW-0805">Transcription regulation</keyword>
<dbReference type="EMBL" id="FNEM01000015">
    <property type="protein sequence ID" value="SDJ89059.1"/>
    <property type="molecule type" value="Genomic_DNA"/>
</dbReference>
<dbReference type="PROSITE" id="PS00676">
    <property type="entry name" value="SIGMA54_INTERACT_2"/>
    <property type="match status" value="1"/>
</dbReference>
<dbReference type="InterPro" id="IPR024096">
    <property type="entry name" value="NO_sig/Golgi_transp_ligand-bd"/>
</dbReference>
<dbReference type="CDD" id="cd00009">
    <property type="entry name" value="AAA"/>
    <property type="match status" value="1"/>
</dbReference>
<keyword evidence="4" id="KW-0804">Transcription</keyword>
<dbReference type="InterPro" id="IPR004096">
    <property type="entry name" value="V4R"/>
</dbReference>
<evidence type="ECO:0000313" key="7">
    <source>
        <dbReference type="Proteomes" id="UP000199527"/>
    </source>
</evidence>
<dbReference type="FunFam" id="3.40.50.300:FF:000006">
    <property type="entry name" value="DNA-binding transcriptional regulator NtrC"/>
    <property type="match status" value="1"/>
</dbReference>
<evidence type="ECO:0000256" key="2">
    <source>
        <dbReference type="ARBA" id="ARBA00022840"/>
    </source>
</evidence>
<dbReference type="InterPro" id="IPR027417">
    <property type="entry name" value="P-loop_NTPase"/>
</dbReference>
<dbReference type="Pfam" id="PF25601">
    <property type="entry name" value="AAA_lid_14"/>
    <property type="match status" value="1"/>
</dbReference>
<gene>
    <name evidence="6" type="ORF">SAMN04488540_11515</name>
</gene>
<dbReference type="InterPro" id="IPR058031">
    <property type="entry name" value="AAA_lid_NorR"/>
</dbReference>
<evidence type="ECO:0000256" key="1">
    <source>
        <dbReference type="ARBA" id="ARBA00022741"/>
    </source>
</evidence>
<dbReference type="Gene3D" id="1.10.10.60">
    <property type="entry name" value="Homeodomain-like"/>
    <property type="match status" value="1"/>
</dbReference>
<dbReference type="GO" id="GO:0006355">
    <property type="term" value="P:regulation of DNA-templated transcription"/>
    <property type="evidence" value="ECO:0007669"/>
    <property type="project" value="InterPro"/>
</dbReference>
<keyword evidence="7" id="KW-1185">Reference proteome</keyword>
<dbReference type="InterPro" id="IPR010523">
    <property type="entry name" value="XylR_N"/>
</dbReference>
<keyword evidence="1" id="KW-0547">Nucleotide-binding</keyword>
<dbReference type="AlphaFoldDB" id="A0A1G8XEL9"/>
<dbReference type="SMART" id="SM00382">
    <property type="entry name" value="AAA"/>
    <property type="match status" value="1"/>
</dbReference>
<dbReference type="PROSITE" id="PS00675">
    <property type="entry name" value="SIGMA54_INTERACT_1"/>
    <property type="match status" value="1"/>
</dbReference>
<evidence type="ECO:0000313" key="6">
    <source>
        <dbReference type="EMBL" id="SDJ89059.1"/>
    </source>
</evidence>
<name>A0A1G8XEL9_9GAMM</name>
<dbReference type="Gene3D" id="3.30.1380.20">
    <property type="entry name" value="Trafficking protein particle complex subunit 3"/>
    <property type="match status" value="1"/>
</dbReference>
<dbReference type="SMART" id="SM00989">
    <property type="entry name" value="V4R"/>
    <property type="match status" value="1"/>
</dbReference>
<dbReference type="RefSeq" id="WP_090366902.1">
    <property type="nucleotide sequence ID" value="NZ_FNEM01000015.1"/>
</dbReference>
<keyword evidence="6" id="KW-0238">DNA-binding</keyword>
<dbReference type="InterPro" id="IPR009057">
    <property type="entry name" value="Homeodomain-like_sf"/>
</dbReference>
<dbReference type="GO" id="GO:0005524">
    <property type="term" value="F:ATP binding"/>
    <property type="evidence" value="ECO:0007669"/>
    <property type="project" value="UniProtKB-KW"/>
</dbReference>
<dbReference type="OrthoDB" id="9804019at2"/>
<accession>A0A1G8XEL9</accession>
<dbReference type="GO" id="GO:0043565">
    <property type="term" value="F:sequence-specific DNA binding"/>
    <property type="evidence" value="ECO:0007669"/>
    <property type="project" value="InterPro"/>
</dbReference>
<dbReference type="SUPFAM" id="SSF52540">
    <property type="entry name" value="P-loop containing nucleoside triphosphate hydrolases"/>
    <property type="match status" value="1"/>
</dbReference>
<dbReference type="SUPFAM" id="SSF111126">
    <property type="entry name" value="Ligand-binding domain in the NO signalling and Golgi transport"/>
    <property type="match status" value="1"/>
</dbReference>
<dbReference type="Gene3D" id="1.10.8.60">
    <property type="match status" value="1"/>
</dbReference>
<dbReference type="PROSITE" id="PS50045">
    <property type="entry name" value="SIGMA54_INTERACT_4"/>
    <property type="match status" value="1"/>
</dbReference>
<dbReference type="Pfam" id="PF00158">
    <property type="entry name" value="Sigma54_activat"/>
    <property type="match status" value="1"/>
</dbReference>
<proteinExistence type="predicted"/>
<dbReference type="Pfam" id="PF02954">
    <property type="entry name" value="HTH_8"/>
    <property type="match status" value="1"/>
</dbReference>
<dbReference type="PANTHER" id="PTHR32071">
    <property type="entry name" value="TRANSCRIPTIONAL REGULATORY PROTEIN"/>
    <property type="match status" value="1"/>
</dbReference>